<dbReference type="Proteomes" id="UP000809829">
    <property type="component" value="Unassembled WGS sequence"/>
</dbReference>
<gene>
    <name evidence="1" type="ORF">JOC83_002540</name>
</gene>
<reference evidence="1 2" key="1">
    <citation type="submission" date="2021-01" db="EMBL/GenBank/DDBJ databases">
        <title>Genomic Encyclopedia of Type Strains, Phase IV (KMG-IV): sequencing the most valuable type-strain genomes for metagenomic binning, comparative biology and taxonomic classification.</title>
        <authorList>
            <person name="Goeker M."/>
        </authorList>
    </citation>
    <scope>NUCLEOTIDE SEQUENCE [LARGE SCALE GENOMIC DNA]</scope>
    <source>
        <strain evidence="1 2">DSM 104297</strain>
    </source>
</reference>
<evidence type="ECO:0000313" key="1">
    <source>
        <dbReference type="EMBL" id="MBM7703691.1"/>
    </source>
</evidence>
<proteinExistence type="predicted"/>
<keyword evidence="2" id="KW-1185">Reference proteome</keyword>
<dbReference type="EMBL" id="JAFBFC010000004">
    <property type="protein sequence ID" value="MBM7703691.1"/>
    <property type="molecule type" value="Genomic_DNA"/>
</dbReference>
<protein>
    <submittedName>
        <fullName evidence="1">Uncharacterized protein</fullName>
    </submittedName>
</protein>
<organism evidence="1 2">
    <name type="scientific">Priestia iocasae</name>
    <dbReference type="NCBI Taxonomy" id="2291674"/>
    <lineage>
        <taxon>Bacteria</taxon>
        <taxon>Bacillati</taxon>
        <taxon>Bacillota</taxon>
        <taxon>Bacilli</taxon>
        <taxon>Bacillales</taxon>
        <taxon>Bacillaceae</taxon>
        <taxon>Priestia</taxon>
    </lineage>
</organism>
<comment type="caution">
    <text evidence="1">The sequence shown here is derived from an EMBL/GenBank/DDBJ whole genome shotgun (WGS) entry which is preliminary data.</text>
</comment>
<accession>A0ABS2QW28</accession>
<sequence>MKGVAFYFVEYHSEFIISGGREHGIKSDASKTIFYENVGKSP</sequence>
<name>A0ABS2QW28_9BACI</name>
<evidence type="ECO:0000313" key="2">
    <source>
        <dbReference type="Proteomes" id="UP000809829"/>
    </source>
</evidence>